<protein>
    <submittedName>
        <fullName evidence="1">Uncharacterized protein</fullName>
    </submittedName>
</protein>
<dbReference type="Proteomes" id="UP000236884">
    <property type="component" value="Chromosome"/>
</dbReference>
<proteinExistence type="predicted"/>
<evidence type="ECO:0000313" key="1">
    <source>
        <dbReference type="EMBL" id="BAT59270.1"/>
    </source>
</evidence>
<organism evidence="1 2">
    <name type="scientific">Variibacter gotjawalensis</name>
    <dbReference type="NCBI Taxonomy" id="1333996"/>
    <lineage>
        <taxon>Bacteria</taxon>
        <taxon>Pseudomonadati</taxon>
        <taxon>Pseudomonadota</taxon>
        <taxon>Alphaproteobacteria</taxon>
        <taxon>Hyphomicrobiales</taxon>
        <taxon>Nitrobacteraceae</taxon>
        <taxon>Variibacter</taxon>
    </lineage>
</organism>
<evidence type="ECO:0000313" key="2">
    <source>
        <dbReference type="Proteomes" id="UP000236884"/>
    </source>
</evidence>
<sequence length="277" mass="31004">MISIFRTAAACLFVSMLCLDTARSQSTVDVDGVFIGSVLHDAVSRFSGAVPAGRISQEQRNFQFKGTLGQSYSIDAFHTLTFRQDWPDGKVDLRNLAFTSSVHRYQLFQITRELTFPRTAQPTKSDVWRALNEKYGDPSALYSRYNGNGVGWVLDANMKAIPIGPNSLNPHGTLPPQHPANCLLFAFPYQGESASHSNADILNFGYTNHRVDNLWHCRIVILATLFPGMTSDLVSKLTMTVIDFNLLRDGNKMVRDVIDQQLQQSHREFAPGPRPRL</sequence>
<reference evidence="1 2" key="1">
    <citation type="submission" date="2015-08" db="EMBL/GenBank/DDBJ databases">
        <title>Investigation of the bacterial diversity of lava forest soil.</title>
        <authorList>
            <person name="Lee J.S."/>
        </authorList>
    </citation>
    <scope>NUCLEOTIDE SEQUENCE [LARGE SCALE GENOMIC DNA]</scope>
    <source>
        <strain evidence="1 2">GJW-30</strain>
    </source>
</reference>
<gene>
    <name evidence="1" type="ORF">GJW-30_1_01801</name>
</gene>
<dbReference type="KEGG" id="vgo:GJW-30_1_01801"/>
<name>A0A0S3PTJ4_9BRAD</name>
<dbReference type="AlphaFoldDB" id="A0A0S3PTJ4"/>
<dbReference type="RefSeq" id="WP_130364850.1">
    <property type="nucleotide sequence ID" value="NZ_AP014946.1"/>
</dbReference>
<dbReference type="EMBL" id="AP014946">
    <property type="protein sequence ID" value="BAT59270.1"/>
    <property type="molecule type" value="Genomic_DNA"/>
</dbReference>
<accession>A0A0S3PTJ4</accession>
<keyword evidence="2" id="KW-1185">Reference proteome</keyword>